<keyword evidence="3" id="KW-0472">Membrane</keyword>
<proteinExistence type="predicted"/>
<evidence type="ECO:0000313" key="9">
    <source>
        <dbReference type="Proteomes" id="UP000443353"/>
    </source>
</evidence>
<accession>A0A7X3FVC5</accession>
<keyword evidence="6" id="KW-0449">Lipoprotein</keyword>
<feature type="region of interest" description="Disordered" evidence="7">
    <location>
        <begin position="58"/>
        <end position="125"/>
    </location>
</feature>
<keyword evidence="4" id="KW-0564">Palmitate</keyword>
<feature type="compositionally biased region" description="Low complexity" evidence="7">
    <location>
        <begin position="69"/>
        <end position="89"/>
    </location>
</feature>
<keyword evidence="5" id="KW-0998">Cell outer membrane</keyword>
<evidence type="ECO:0000313" key="8">
    <source>
        <dbReference type="EMBL" id="MVW58612.1"/>
    </source>
</evidence>
<dbReference type="InterPro" id="IPR032831">
    <property type="entry name" value="LptM_cons"/>
</dbReference>
<evidence type="ECO:0000256" key="4">
    <source>
        <dbReference type="ARBA" id="ARBA00023139"/>
    </source>
</evidence>
<keyword evidence="2" id="KW-0732">Signal</keyword>
<dbReference type="Proteomes" id="UP000443353">
    <property type="component" value="Unassembled WGS sequence"/>
</dbReference>
<feature type="compositionally biased region" description="Low complexity" evidence="7">
    <location>
        <begin position="98"/>
        <end position="107"/>
    </location>
</feature>
<evidence type="ECO:0000256" key="7">
    <source>
        <dbReference type="SAM" id="MobiDB-lite"/>
    </source>
</evidence>
<dbReference type="NCBIfam" id="NF047847">
    <property type="entry name" value="SS_mature_LptM"/>
    <property type="match status" value="1"/>
</dbReference>
<reference evidence="8 9" key="1">
    <citation type="submission" date="2019-12" db="EMBL/GenBank/DDBJ databases">
        <authorList>
            <person name="Li C."/>
            <person name="Zhao J."/>
        </authorList>
    </citation>
    <scope>NUCLEOTIDE SEQUENCE [LARGE SCALE GENOMIC DNA]</scope>
    <source>
        <strain evidence="8 9">NEAU-DD11</strain>
    </source>
</reference>
<dbReference type="Pfam" id="PF13627">
    <property type="entry name" value="LptM_cons"/>
    <property type="match status" value="1"/>
</dbReference>
<organism evidence="8 9">
    <name type="scientific">Massilia cellulosiltytica</name>
    <dbReference type="NCBI Taxonomy" id="2683234"/>
    <lineage>
        <taxon>Bacteria</taxon>
        <taxon>Pseudomonadati</taxon>
        <taxon>Pseudomonadota</taxon>
        <taxon>Betaproteobacteria</taxon>
        <taxon>Burkholderiales</taxon>
        <taxon>Oxalobacteraceae</taxon>
        <taxon>Telluria group</taxon>
        <taxon>Massilia</taxon>
    </lineage>
</organism>
<name>A0A7X3FVC5_9BURK</name>
<evidence type="ECO:0000256" key="1">
    <source>
        <dbReference type="ARBA" id="ARBA00004459"/>
    </source>
</evidence>
<evidence type="ECO:0000256" key="6">
    <source>
        <dbReference type="ARBA" id="ARBA00023288"/>
    </source>
</evidence>
<gene>
    <name evidence="8" type="ORF">GPY61_01565</name>
</gene>
<dbReference type="EMBL" id="WSES01000001">
    <property type="protein sequence ID" value="MVW58612.1"/>
    <property type="molecule type" value="Genomic_DNA"/>
</dbReference>
<evidence type="ECO:0000256" key="2">
    <source>
        <dbReference type="ARBA" id="ARBA00022729"/>
    </source>
</evidence>
<evidence type="ECO:0008006" key="10">
    <source>
        <dbReference type="Google" id="ProtNLM"/>
    </source>
</evidence>
<comment type="caution">
    <text evidence="8">The sequence shown here is derived from an EMBL/GenBank/DDBJ whole genome shotgun (WGS) entry which is preliminary data.</text>
</comment>
<evidence type="ECO:0000256" key="5">
    <source>
        <dbReference type="ARBA" id="ARBA00023237"/>
    </source>
</evidence>
<comment type="subcellular location">
    <subcellularLocation>
        <location evidence="1">Cell outer membrane</location>
        <topology evidence="1">Lipid-anchor</topology>
    </subcellularLocation>
</comment>
<dbReference type="AlphaFoldDB" id="A0A7X3FVC5"/>
<dbReference type="GO" id="GO:0009279">
    <property type="term" value="C:cell outer membrane"/>
    <property type="evidence" value="ECO:0007669"/>
    <property type="project" value="UniProtKB-SubCell"/>
</dbReference>
<feature type="compositionally biased region" description="Polar residues" evidence="7">
    <location>
        <begin position="108"/>
        <end position="125"/>
    </location>
</feature>
<sequence>MPARCRSGWTRPGPKIRIRSCYTPRSANQTVILIVKSPFALLTSLATLMALSACGQTGPLYMPKPPARPGAAPTSAAPAGTTTNTATPAVQISPPAPAAGVTVPAAGSNANNTEANNQTPPATQQ</sequence>
<protein>
    <recommendedName>
        <fullName evidence="10">Lipoprotein</fullName>
    </recommendedName>
</protein>
<evidence type="ECO:0000256" key="3">
    <source>
        <dbReference type="ARBA" id="ARBA00023136"/>
    </source>
</evidence>
<keyword evidence="9" id="KW-1185">Reference proteome</keyword>